<dbReference type="InterPro" id="IPR027417">
    <property type="entry name" value="P-loop_NTPase"/>
</dbReference>
<proteinExistence type="inferred from homology"/>
<evidence type="ECO:0000256" key="1">
    <source>
        <dbReference type="ARBA" id="ARBA00008959"/>
    </source>
</evidence>
<name>A0A6P8YYV5_THRPL</name>
<dbReference type="InterPro" id="IPR003593">
    <property type="entry name" value="AAA+_ATPase"/>
</dbReference>
<dbReference type="Gene3D" id="1.20.272.10">
    <property type="match status" value="1"/>
</dbReference>
<keyword evidence="2" id="KW-0235">DNA replication</keyword>
<dbReference type="FunFam" id="3.40.50.300:FF:000137">
    <property type="entry name" value="Replication-associated recombination protein A"/>
    <property type="match status" value="1"/>
</dbReference>
<feature type="compositionally biased region" description="Low complexity" evidence="5">
    <location>
        <begin position="37"/>
        <end position="55"/>
    </location>
</feature>
<dbReference type="InterPro" id="IPR021886">
    <property type="entry name" value="MgsA_C"/>
</dbReference>
<dbReference type="GeneID" id="117647610"/>
<evidence type="ECO:0000313" key="7">
    <source>
        <dbReference type="Proteomes" id="UP000515158"/>
    </source>
</evidence>
<dbReference type="Pfam" id="PF12002">
    <property type="entry name" value="MgsA_C"/>
    <property type="match status" value="1"/>
</dbReference>
<dbReference type="AlphaFoldDB" id="A0A6P8YYV5"/>
<keyword evidence="7" id="KW-1185">Reference proteome</keyword>
<sequence>MNTSNEVAAAACPVCSKDFPLKEIEIHVNKCLFLNAPEPESPSSSSKRPSFSVEEPNPKRLKVVENNGTPQVHNSKTEEVSPHNSKKASITSGIPLAEQVRPECLDEYVGQDHVLGGDKILRMLLDKHDIPSMILWGPPGCGKTTLAHVIASRSKLRQGTRFVKLSATMSGVNDVKEVVKIASNEKRNFKRRTILFMDEIHRFNKLQQDIFLPHVENGTIILIGATTENPSFSLNSALLSRCKVFVLEKLQSENLFLILKRALNALGCSIVAGEDDSTHSSDDDSSEEENCAKRWSIERKSVQWLADMCDGDARNALNSLQMALQAKINDDGESHISLGDIQEGIKRSHLLYDKKGDEHYNIISAVHKSIRASDANAALYWVTRMLEGGEDPVFVGRRLVRAAAEDIGLADPSALPMAVAAMQGCQLLGMPECDVILAQCAVYLARAPKSQEVYRALLAAKQTISNQKGPQPGVPLHLRNATSKLAKELNWGKNYNMRHKDISGLTYMPEGLENVDFFQRH</sequence>
<dbReference type="Gene3D" id="1.10.8.60">
    <property type="match status" value="1"/>
</dbReference>
<dbReference type="GO" id="GO:0003677">
    <property type="term" value="F:DNA binding"/>
    <property type="evidence" value="ECO:0007669"/>
    <property type="project" value="InterPro"/>
</dbReference>
<protein>
    <submittedName>
        <fullName evidence="8">ATPase WRNIP1-like</fullName>
    </submittedName>
</protein>
<dbReference type="SMART" id="SM00382">
    <property type="entry name" value="AAA"/>
    <property type="match status" value="1"/>
</dbReference>
<keyword evidence="3" id="KW-0547">Nucleotide-binding</keyword>
<dbReference type="CDD" id="cd00009">
    <property type="entry name" value="AAA"/>
    <property type="match status" value="1"/>
</dbReference>
<keyword evidence="4" id="KW-0067">ATP-binding</keyword>
<evidence type="ECO:0000256" key="2">
    <source>
        <dbReference type="ARBA" id="ARBA00022705"/>
    </source>
</evidence>
<dbReference type="InterPro" id="IPR003959">
    <property type="entry name" value="ATPase_AAA_core"/>
</dbReference>
<organism evidence="8">
    <name type="scientific">Thrips palmi</name>
    <name type="common">Melon thrips</name>
    <dbReference type="NCBI Taxonomy" id="161013"/>
    <lineage>
        <taxon>Eukaryota</taxon>
        <taxon>Metazoa</taxon>
        <taxon>Ecdysozoa</taxon>
        <taxon>Arthropoda</taxon>
        <taxon>Hexapoda</taxon>
        <taxon>Insecta</taxon>
        <taxon>Pterygota</taxon>
        <taxon>Neoptera</taxon>
        <taxon>Paraneoptera</taxon>
        <taxon>Thysanoptera</taxon>
        <taxon>Terebrantia</taxon>
        <taxon>Thripoidea</taxon>
        <taxon>Thripidae</taxon>
        <taxon>Thrips</taxon>
    </lineage>
</organism>
<dbReference type="InterPro" id="IPR008921">
    <property type="entry name" value="DNA_pol3_clamp-load_cplx_C"/>
</dbReference>
<accession>A0A6P8YYV5</accession>
<evidence type="ECO:0000256" key="4">
    <source>
        <dbReference type="ARBA" id="ARBA00022840"/>
    </source>
</evidence>
<dbReference type="PANTHER" id="PTHR13779">
    <property type="entry name" value="WERNER HELICASE-INTERACTING PROTEIN 1 FAMILY MEMBER"/>
    <property type="match status" value="1"/>
</dbReference>
<dbReference type="Gene3D" id="3.40.50.300">
    <property type="entry name" value="P-loop containing nucleotide triphosphate hydrolases"/>
    <property type="match status" value="1"/>
</dbReference>
<dbReference type="GO" id="GO:0006261">
    <property type="term" value="P:DNA-templated DNA replication"/>
    <property type="evidence" value="ECO:0007669"/>
    <property type="project" value="TreeGrafter"/>
</dbReference>
<dbReference type="SUPFAM" id="SSF52540">
    <property type="entry name" value="P-loop containing nucleoside triphosphate hydrolases"/>
    <property type="match status" value="1"/>
</dbReference>
<dbReference type="GO" id="GO:0005634">
    <property type="term" value="C:nucleus"/>
    <property type="evidence" value="ECO:0007669"/>
    <property type="project" value="TreeGrafter"/>
</dbReference>
<evidence type="ECO:0000256" key="5">
    <source>
        <dbReference type="SAM" id="MobiDB-lite"/>
    </source>
</evidence>
<dbReference type="InterPro" id="IPR032423">
    <property type="entry name" value="AAA_assoc_2"/>
</dbReference>
<dbReference type="SUPFAM" id="SSF48019">
    <property type="entry name" value="post-AAA+ oligomerization domain-like"/>
    <property type="match status" value="1"/>
</dbReference>
<dbReference type="CDD" id="cd18139">
    <property type="entry name" value="HLD_clamp_RarA"/>
    <property type="match status" value="1"/>
</dbReference>
<evidence type="ECO:0000259" key="6">
    <source>
        <dbReference type="SMART" id="SM00382"/>
    </source>
</evidence>
<dbReference type="InParanoid" id="A0A6P8YYV5"/>
<evidence type="ECO:0000256" key="3">
    <source>
        <dbReference type="ARBA" id="ARBA00022741"/>
    </source>
</evidence>
<dbReference type="GO" id="GO:0000731">
    <property type="term" value="P:DNA synthesis involved in DNA repair"/>
    <property type="evidence" value="ECO:0007669"/>
    <property type="project" value="TreeGrafter"/>
</dbReference>
<dbReference type="Proteomes" id="UP000515158">
    <property type="component" value="Unplaced"/>
</dbReference>
<evidence type="ECO:0000313" key="8">
    <source>
        <dbReference type="RefSeq" id="XP_034245348.1"/>
    </source>
</evidence>
<dbReference type="OrthoDB" id="10265467at2759"/>
<dbReference type="Pfam" id="PF16193">
    <property type="entry name" value="AAA_assoc_2"/>
    <property type="match status" value="1"/>
</dbReference>
<dbReference type="GO" id="GO:0008047">
    <property type="term" value="F:enzyme activator activity"/>
    <property type="evidence" value="ECO:0007669"/>
    <property type="project" value="TreeGrafter"/>
</dbReference>
<dbReference type="Gene3D" id="1.10.3710.10">
    <property type="entry name" value="DNA polymerase III clamp loader subunits, C-terminal domain"/>
    <property type="match status" value="1"/>
</dbReference>
<gene>
    <name evidence="8" type="primary">LOC117647610</name>
</gene>
<dbReference type="PANTHER" id="PTHR13779:SF7">
    <property type="entry name" value="ATPASE WRNIP1"/>
    <property type="match status" value="1"/>
</dbReference>
<dbReference type="RefSeq" id="XP_034245348.1">
    <property type="nucleotide sequence ID" value="XM_034389457.1"/>
</dbReference>
<dbReference type="GO" id="GO:0016887">
    <property type="term" value="F:ATP hydrolysis activity"/>
    <property type="evidence" value="ECO:0007669"/>
    <property type="project" value="InterPro"/>
</dbReference>
<dbReference type="InterPro" id="IPR051314">
    <property type="entry name" value="AAA_ATPase_RarA/MGS1/WRNIP1"/>
</dbReference>
<dbReference type="GO" id="GO:0005524">
    <property type="term" value="F:ATP binding"/>
    <property type="evidence" value="ECO:0007669"/>
    <property type="project" value="UniProtKB-KW"/>
</dbReference>
<dbReference type="GO" id="GO:0017116">
    <property type="term" value="F:single-stranded DNA helicase activity"/>
    <property type="evidence" value="ECO:0007669"/>
    <property type="project" value="TreeGrafter"/>
</dbReference>
<feature type="region of interest" description="Disordered" evidence="5">
    <location>
        <begin position="37"/>
        <end position="90"/>
    </location>
</feature>
<reference evidence="8" key="1">
    <citation type="submission" date="2025-08" db="UniProtKB">
        <authorList>
            <consortium name="RefSeq"/>
        </authorList>
    </citation>
    <scope>IDENTIFICATION</scope>
    <source>
        <tissue evidence="8">Total insect</tissue>
    </source>
</reference>
<dbReference type="KEGG" id="tpal:117647610"/>
<feature type="domain" description="AAA+ ATPase" evidence="6">
    <location>
        <begin position="129"/>
        <end position="250"/>
    </location>
</feature>
<dbReference type="Gene3D" id="3.30.160.60">
    <property type="entry name" value="Classic Zinc Finger"/>
    <property type="match status" value="1"/>
</dbReference>
<comment type="similarity">
    <text evidence="1">Belongs to the AAA ATPase family. RarA/MGS1/WRNIP1 subfamily.</text>
</comment>
<dbReference type="Pfam" id="PF00004">
    <property type="entry name" value="AAA"/>
    <property type="match status" value="1"/>
</dbReference>
<dbReference type="FunFam" id="1.20.272.10:FF:000001">
    <property type="entry name" value="Putative AAA family ATPase"/>
    <property type="match status" value="1"/>
</dbReference>